<feature type="compositionally biased region" description="Basic and acidic residues" evidence="1">
    <location>
        <begin position="157"/>
        <end position="171"/>
    </location>
</feature>
<evidence type="ECO:0000313" key="2">
    <source>
        <dbReference type="EMBL" id="KAA8519757.1"/>
    </source>
</evidence>
<evidence type="ECO:0000256" key="1">
    <source>
        <dbReference type="SAM" id="MobiDB-lite"/>
    </source>
</evidence>
<proteinExistence type="predicted"/>
<feature type="region of interest" description="Disordered" evidence="1">
    <location>
        <begin position="145"/>
        <end position="188"/>
    </location>
</feature>
<gene>
    <name evidence="2" type="ORF">F0562_014013</name>
</gene>
<dbReference type="Proteomes" id="UP000325577">
    <property type="component" value="Linkage Group LG6"/>
</dbReference>
<name>A0A5J4ZRH3_9ASTE</name>
<feature type="region of interest" description="Disordered" evidence="1">
    <location>
        <begin position="224"/>
        <end position="244"/>
    </location>
</feature>
<organism evidence="2 3">
    <name type="scientific">Nyssa sinensis</name>
    <dbReference type="NCBI Taxonomy" id="561372"/>
    <lineage>
        <taxon>Eukaryota</taxon>
        <taxon>Viridiplantae</taxon>
        <taxon>Streptophyta</taxon>
        <taxon>Embryophyta</taxon>
        <taxon>Tracheophyta</taxon>
        <taxon>Spermatophyta</taxon>
        <taxon>Magnoliopsida</taxon>
        <taxon>eudicotyledons</taxon>
        <taxon>Gunneridae</taxon>
        <taxon>Pentapetalae</taxon>
        <taxon>asterids</taxon>
        <taxon>Cornales</taxon>
        <taxon>Nyssaceae</taxon>
        <taxon>Nyssa</taxon>
    </lineage>
</organism>
<feature type="region of interest" description="Disordered" evidence="1">
    <location>
        <begin position="1"/>
        <end position="38"/>
    </location>
</feature>
<evidence type="ECO:0000313" key="3">
    <source>
        <dbReference type="Proteomes" id="UP000325577"/>
    </source>
</evidence>
<dbReference type="EMBL" id="CM018049">
    <property type="protein sequence ID" value="KAA8519757.1"/>
    <property type="molecule type" value="Genomic_DNA"/>
</dbReference>
<dbReference type="AlphaFoldDB" id="A0A5J4ZRH3"/>
<protein>
    <submittedName>
        <fullName evidence="2">Uncharacterized protein</fullName>
    </submittedName>
</protein>
<feature type="compositionally biased region" description="Polar residues" evidence="1">
    <location>
        <begin position="172"/>
        <end position="187"/>
    </location>
</feature>
<reference evidence="2 3" key="1">
    <citation type="submission" date="2019-09" db="EMBL/GenBank/DDBJ databases">
        <title>A chromosome-level genome assembly of the Chinese tupelo Nyssa sinensis.</title>
        <authorList>
            <person name="Yang X."/>
            <person name="Kang M."/>
            <person name="Yang Y."/>
            <person name="Xiong H."/>
            <person name="Wang M."/>
            <person name="Zhang Z."/>
            <person name="Wang Z."/>
            <person name="Wu H."/>
            <person name="Ma T."/>
            <person name="Liu J."/>
            <person name="Xi Z."/>
        </authorList>
    </citation>
    <scope>NUCLEOTIDE SEQUENCE [LARGE SCALE GENOMIC DNA]</scope>
    <source>
        <strain evidence="2">J267</strain>
        <tissue evidence="2">Leaf</tissue>
    </source>
</reference>
<accession>A0A5J4ZRH3</accession>
<sequence length="244" mass="26619">MKITEVSPICLPPATSNGDVADADLSDKGSELEAEPEIGDEQEYGEIEEEVEIEEGVELEEEVEEIVEDLSDSPINENRNDVSQGLESVWHGEQLRSVSSTPEKSIANLQLTLAVEGSSTGNLKFSGPRKHSVATDNIGLRESAADKKDSWALPEKPTAKDHDNAHYDSKSHLCNSGNVSTETTKPLSVSGKEVASSISMRDGFGERNNGVMYYEEEIKQMGVRPENDMKQRASRCGDTGLIYS</sequence>
<keyword evidence="3" id="KW-1185">Reference proteome</keyword>
<dbReference type="OrthoDB" id="1935339at2759"/>